<dbReference type="InterPro" id="IPR050088">
    <property type="entry name" value="IspD/TarI_cytidylyltransf_bact"/>
</dbReference>
<dbReference type="InterPro" id="IPR034683">
    <property type="entry name" value="IspD/TarI"/>
</dbReference>
<dbReference type="SUPFAM" id="SSF53448">
    <property type="entry name" value="Nucleotide-diphospho-sugar transferases"/>
    <property type="match status" value="1"/>
</dbReference>
<dbReference type="Gene3D" id="3.90.550.10">
    <property type="entry name" value="Spore Coat Polysaccharide Biosynthesis Protein SpsA, Chain A"/>
    <property type="match status" value="2"/>
</dbReference>
<organism evidence="3 4">
    <name type="scientific">Rhinopithecimicrobium faecis</name>
    <dbReference type="NCBI Taxonomy" id="2820698"/>
    <lineage>
        <taxon>Bacteria</taxon>
        <taxon>Pseudomonadati</taxon>
        <taxon>Bacteroidota</taxon>
        <taxon>Sphingobacteriia</taxon>
        <taxon>Sphingobacteriales</taxon>
        <taxon>Sphingobacteriaceae</taxon>
        <taxon>Rhinopithecimicrobium</taxon>
    </lineage>
</organism>
<keyword evidence="4" id="KW-1185">Reference proteome</keyword>
<accession>A0A8T4H9U9</accession>
<keyword evidence="2 3" id="KW-0548">Nucleotidyltransferase</keyword>
<gene>
    <name evidence="3" type="ORF">J5U18_08270</name>
</gene>
<comment type="caution">
    <text evidence="3">The sequence shown here is derived from an EMBL/GenBank/DDBJ whole genome shotgun (WGS) entry which is preliminary data.</text>
</comment>
<evidence type="ECO:0000313" key="4">
    <source>
        <dbReference type="Proteomes" id="UP000679691"/>
    </source>
</evidence>
<dbReference type="Pfam" id="PF01128">
    <property type="entry name" value="IspD"/>
    <property type="match status" value="2"/>
</dbReference>
<dbReference type="Proteomes" id="UP000679691">
    <property type="component" value="Unassembled WGS sequence"/>
</dbReference>
<dbReference type="GO" id="GO:0050518">
    <property type="term" value="F:2-C-methyl-D-erythritol 4-phosphate cytidylyltransferase activity"/>
    <property type="evidence" value="ECO:0007669"/>
    <property type="project" value="TreeGrafter"/>
</dbReference>
<evidence type="ECO:0000256" key="2">
    <source>
        <dbReference type="ARBA" id="ARBA00022695"/>
    </source>
</evidence>
<dbReference type="AlphaFoldDB" id="A0A8T4H9U9"/>
<keyword evidence="1" id="KW-0808">Transferase</keyword>
<dbReference type="PANTHER" id="PTHR32125">
    <property type="entry name" value="2-C-METHYL-D-ERYTHRITOL 4-PHOSPHATE CYTIDYLYLTRANSFERASE, CHLOROPLASTIC"/>
    <property type="match status" value="1"/>
</dbReference>
<dbReference type="RefSeq" id="WP_353547051.1">
    <property type="nucleotide sequence ID" value="NZ_JAGKSB010000008.1"/>
</dbReference>
<protein>
    <submittedName>
        <fullName evidence="3">2-C-methyl-D-erythritol 4-phosphate cytidylyltransferase</fullName>
    </submittedName>
</protein>
<dbReference type="PANTHER" id="PTHR32125:SF4">
    <property type="entry name" value="2-C-METHYL-D-ERYTHRITOL 4-PHOSPHATE CYTIDYLYLTRANSFERASE, CHLOROPLASTIC"/>
    <property type="match status" value="1"/>
</dbReference>
<sequence length="146" mass="16799">MIYEEFLDLRPHHICLGGESRFQSVENGLRYLKALNLPIDYIAVHDAARPLVATPSTNSVRQVVPEKASKALNRNEIWLVQTPQVFATNVLYEAYQQREERYFTDDASVVEQLGYSIHILEGDYKNIKITFPEDLAIAQLYQARDN</sequence>
<evidence type="ECO:0000256" key="1">
    <source>
        <dbReference type="ARBA" id="ARBA00022679"/>
    </source>
</evidence>
<dbReference type="EMBL" id="JAGKSB010000008">
    <property type="protein sequence ID" value="MBP3943554.1"/>
    <property type="molecule type" value="Genomic_DNA"/>
</dbReference>
<reference evidence="3" key="1">
    <citation type="submission" date="2021-03" db="EMBL/GenBank/DDBJ databases">
        <authorList>
            <person name="Lu T."/>
            <person name="Wang Q."/>
            <person name="Han X."/>
        </authorList>
    </citation>
    <scope>NUCLEOTIDE SEQUENCE</scope>
    <source>
        <strain evidence="3">WQ 2009</strain>
    </source>
</reference>
<proteinExistence type="predicted"/>
<evidence type="ECO:0000313" key="3">
    <source>
        <dbReference type="EMBL" id="MBP3943554.1"/>
    </source>
</evidence>
<name>A0A8T4H9U9_9SPHI</name>
<dbReference type="InterPro" id="IPR029044">
    <property type="entry name" value="Nucleotide-diphossugar_trans"/>
</dbReference>